<comment type="caution">
    <text evidence="5">The sequence shown here is derived from an EMBL/GenBank/DDBJ whole genome shotgun (WGS) entry which is preliminary data.</text>
</comment>
<protein>
    <submittedName>
        <fullName evidence="5">Glycosyltransferase family 2 protein</fullName>
    </submittedName>
</protein>
<dbReference type="EMBL" id="JAAGWY010000002">
    <property type="protein sequence ID" value="NEN06826.1"/>
    <property type="molecule type" value="Genomic_DNA"/>
</dbReference>
<dbReference type="PANTHER" id="PTHR43630">
    <property type="entry name" value="POLY-BETA-1,6-N-ACETYL-D-GLUCOSAMINE SYNTHASE"/>
    <property type="match status" value="1"/>
</dbReference>
<keyword evidence="3 5" id="KW-0808">Transferase</keyword>
<sequence>MAYQFVIIPFHAFINHYGRAAPYLPRVAVIVPAWNEGAVIGASIERLLSLDYPADALRIYVVDDASTDDTAEVVLAMAALHPGRVFHLRREQGGEGKAHTLNHGISAVLAEDWMQALLIMDADVIYLPDSLRRMTRHLADAEVGAVTAFIREGSSDRNFLTRFIGLEYVLAQAASRRAQNVLGAIACLAGGAQLHSRTNLEAIGGRIDTTTLAEDTVTTFRTQVAGRRVVFEPYAVVLAEEPHRIAALWKQRLRWARGNVQVTTMYRRLWFRPSKQHRLGSISFGVFWFSIFLLPVAMVLSTIGLVGLFLLESDLAAAVFRSTWALATCTYVFAMVLGVQLDPKTGRSSWREAILFPGVISIVVLISAFFPGLIDHVVPGWFGVEVTPAAVTAWTLFVYAWITLSMVAAWLVKLVDSTRVGRIFSPLLTYIVGYGPILCAVTVDSYIKEWRGAARTWDKTEKTGRVLG</sequence>
<dbReference type="Proteomes" id="UP000474967">
    <property type="component" value="Unassembled WGS sequence"/>
</dbReference>
<organism evidence="5 6">
    <name type="scientific">Leifsonia tongyongensis</name>
    <dbReference type="NCBI Taxonomy" id="1268043"/>
    <lineage>
        <taxon>Bacteria</taxon>
        <taxon>Bacillati</taxon>
        <taxon>Actinomycetota</taxon>
        <taxon>Actinomycetes</taxon>
        <taxon>Micrococcales</taxon>
        <taxon>Microbacteriaceae</taxon>
        <taxon>Leifsonia</taxon>
    </lineage>
</organism>
<evidence type="ECO:0000256" key="3">
    <source>
        <dbReference type="ARBA" id="ARBA00022679"/>
    </source>
</evidence>
<feature type="transmembrane region" description="Helical" evidence="4">
    <location>
        <begin position="282"/>
        <end position="311"/>
    </location>
</feature>
<evidence type="ECO:0000313" key="5">
    <source>
        <dbReference type="EMBL" id="NEN06826.1"/>
    </source>
</evidence>
<dbReference type="Pfam" id="PF13641">
    <property type="entry name" value="Glyco_tranf_2_3"/>
    <property type="match status" value="1"/>
</dbReference>
<evidence type="ECO:0000256" key="4">
    <source>
        <dbReference type="SAM" id="Phobius"/>
    </source>
</evidence>
<feature type="transmembrane region" description="Helical" evidence="4">
    <location>
        <begin position="323"/>
        <end position="341"/>
    </location>
</feature>
<proteinExistence type="inferred from homology"/>
<keyword evidence="4" id="KW-0812">Transmembrane</keyword>
<keyword evidence="6" id="KW-1185">Reference proteome</keyword>
<dbReference type="CDD" id="cd06423">
    <property type="entry name" value="CESA_like"/>
    <property type="match status" value="1"/>
</dbReference>
<evidence type="ECO:0000256" key="2">
    <source>
        <dbReference type="ARBA" id="ARBA00022676"/>
    </source>
</evidence>
<dbReference type="SUPFAM" id="SSF53448">
    <property type="entry name" value="Nucleotide-diphospho-sugar transferases"/>
    <property type="match status" value="1"/>
</dbReference>
<keyword evidence="2" id="KW-0328">Glycosyltransferase</keyword>
<keyword evidence="4" id="KW-0472">Membrane</keyword>
<feature type="transmembrane region" description="Helical" evidence="4">
    <location>
        <begin position="394"/>
        <end position="415"/>
    </location>
</feature>
<dbReference type="AlphaFoldDB" id="A0A6L9XZT6"/>
<name>A0A6L9XZT6_9MICO</name>
<evidence type="ECO:0000313" key="6">
    <source>
        <dbReference type="Proteomes" id="UP000474967"/>
    </source>
</evidence>
<accession>A0A6L9XZT6</accession>
<feature type="transmembrane region" description="Helical" evidence="4">
    <location>
        <begin position="427"/>
        <end position="447"/>
    </location>
</feature>
<dbReference type="GO" id="GO:0016757">
    <property type="term" value="F:glycosyltransferase activity"/>
    <property type="evidence" value="ECO:0007669"/>
    <property type="project" value="UniProtKB-KW"/>
</dbReference>
<reference evidence="5 6" key="1">
    <citation type="journal article" date="2014" name="J. Microbiol.">
        <title>Diaminobutyricibacter tongyongensis gen. nov., sp. nov. and Homoserinibacter gongjuensis gen. nov., sp. nov. belong to the family Microbacteriaceae.</title>
        <authorList>
            <person name="Kim S.J."/>
            <person name="Ahn J.H."/>
            <person name="Weon H.Y."/>
            <person name="Hamada M."/>
            <person name="Suzuki K."/>
            <person name="Kwon S.W."/>
        </authorList>
    </citation>
    <scope>NUCLEOTIDE SEQUENCE [LARGE SCALE GENOMIC DNA]</scope>
    <source>
        <strain evidence="5 6">NBRC 108724</strain>
    </source>
</reference>
<evidence type="ECO:0000256" key="1">
    <source>
        <dbReference type="ARBA" id="ARBA00006739"/>
    </source>
</evidence>
<keyword evidence="4" id="KW-1133">Transmembrane helix</keyword>
<dbReference type="InterPro" id="IPR029044">
    <property type="entry name" value="Nucleotide-diphossugar_trans"/>
</dbReference>
<comment type="similarity">
    <text evidence="1">Belongs to the glycosyltransferase 2 family.</text>
</comment>
<dbReference type="PANTHER" id="PTHR43630:SF1">
    <property type="entry name" value="POLY-BETA-1,6-N-ACETYL-D-GLUCOSAMINE SYNTHASE"/>
    <property type="match status" value="1"/>
</dbReference>
<feature type="transmembrane region" description="Helical" evidence="4">
    <location>
        <begin position="353"/>
        <end position="374"/>
    </location>
</feature>
<gene>
    <name evidence="5" type="ORF">G3T36_13230</name>
</gene>
<dbReference type="Gene3D" id="3.90.550.10">
    <property type="entry name" value="Spore Coat Polysaccharide Biosynthesis Protein SpsA, Chain A"/>
    <property type="match status" value="1"/>
</dbReference>